<name>A0A9W7T3Q5_TRIRA</name>
<evidence type="ECO:0000313" key="5">
    <source>
        <dbReference type="Proteomes" id="UP001059041"/>
    </source>
</evidence>
<dbReference type="InterPro" id="IPR000742">
    <property type="entry name" value="EGF"/>
</dbReference>
<evidence type="ECO:0000256" key="2">
    <source>
        <dbReference type="SAM" id="Phobius"/>
    </source>
</evidence>
<dbReference type="EMBL" id="JAFHDT010000361">
    <property type="protein sequence ID" value="KAI7789746.1"/>
    <property type="molecule type" value="Genomic_DNA"/>
</dbReference>
<dbReference type="Gene3D" id="2.10.25.10">
    <property type="entry name" value="Laminin"/>
    <property type="match status" value="1"/>
</dbReference>
<dbReference type="SUPFAM" id="SSF57196">
    <property type="entry name" value="EGF/Laminin"/>
    <property type="match status" value="1"/>
</dbReference>
<sequence length="106" mass="11449">MSVSTINLLADGGMSHSLFTCADDKCIQGRCVVVNGVSVCECKLGYMGDTCNETINEALSLPLTLGTLAFLIAFIILIFLLAFIRQKAKRRKRATNEALGRNGAHI</sequence>
<dbReference type="PROSITE" id="PS00022">
    <property type="entry name" value="EGF_1"/>
    <property type="match status" value="1"/>
</dbReference>
<dbReference type="PROSITE" id="PS50026">
    <property type="entry name" value="EGF_3"/>
    <property type="match status" value="1"/>
</dbReference>
<keyword evidence="2" id="KW-0812">Transmembrane</keyword>
<reference evidence="4" key="1">
    <citation type="submission" date="2021-02" db="EMBL/GenBank/DDBJ databases">
        <title>Comparative genomics reveals that relaxation of natural selection precedes convergent phenotypic evolution of cavefish.</title>
        <authorList>
            <person name="Peng Z."/>
        </authorList>
    </citation>
    <scope>NUCLEOTIDE SEQUENCE</scope>
    <source>
        <tissue evidence="4">Muscle</tissue>
    </source>
</reference>
<protein>
    <recommendedName>
        <fullName evidence="3">EGF-like domain-containing protein</fullName>
    </recommendedName>
</protein>
<feature type="domain" description="EGF-like" evidence="3">
    <location>
        <begin position="17"/>
        <end position="52"/>
    </location>
</feature>
<keyword evidence="2" id="KW-1133">Transmembrane helix</keyword>
<comment type="caution">
    <text evidence="4">The sequence shown here is derived from an EMBL/GenBank/DDBJ whole genome shotgun (WGS) entry which is preliminary data.</text>
</comment>
<keyword evidence="2" id="KW-0472">Membrane</keyword>
<dbReference type="Proteomes" id="UP001059041">
    <property type="component" value="Unassembled WGS sequence"/>
</dbReference>
<feature type="transmembrane region" description="Helical" evidence="2">
    <location>
        <begin position="63"/>
        <end position="84"/>
    </location>
</feature>
<proteinExistence type="predicted"/>
<organism evidence="4 5">
    <name type="scientific">Triplophysa rosa</name>
    <name type="common">Cave loach</name>
    <dbReference type="NCBI Taxonomy" id="992332"/>
    <lineage>
        <taxon>Eukaryota</taxon>
        <taxon>Metazoa</taxon>
        <taxon>Chordata</taxon>
        <taxon>Craniata</taxon>
        <taxon>Vertebrata</taxon>
        <taxon>Euteleostomi</taxon>
        <taxon>Actinopterygii</taxon>
        <taxon>Neopterygii</taxon>
        <taxon>Teleostei</taxon>
        <taxon>Ostariophysi</taxon>
        <taxon>Cypriniformes</taxon>
        <taxon>Nemacheilidae</taxon>
        <taxon>Triplophysa</taxon>
    </lineage>
</organism>
<keyword evidence="5" id="KW-1185">Reference proteome</keyword>
<evidence type="ECO:0000259" key="3">
    <source>
        <dbReference type="PROSITE" id="PS50026"/>
    </source>
</evidence>
<keyword evidence="1" id="KW-1015">Disulfide bond</keyword>
<feature type="disulfide bond" evidence="1">
    <location>
        <begin position="42"/>
        <end position="51"/>
    </location>
</feature>
<feature type="disulfide bond" evidence="1">
    <location>
        <begin position="21"/>
        <end position="31"/>
    </location>
</feature>
<dbReference type="AlphaFoldDB" id="A0A9W7T3Q5"/>
<dbReference type="PROSITE" id="PS01186">
    <property type="entry name" value="EGF_2"/>
    <property type="match status" value="1"/>
</dbReference>
<evidence type="ECO:0000256" key="1">
    <source>
        <dbReference type="PROSITE-ProRule" id="PRU00076"/>
    </source>
</evidence>
<accession>A0A9W7T3Q5</accession>
<evidence type="ECO:0000313" key="4">
    <source>
        <dbReference type="EMBL" id="KAI7789746.1"/>
    </source>
</evidence>
<keyword evidence="1" id="KW-0245">EGF-like domain</keyword>
<comment type="caution">
    <text evidence="1">Lacks conserved residue(s) required for the propagation of feature annotation.</text>
</comment>
<gene>
    <name evidence="4" type="ORF">IRJ41_020945</name>
</gene>